<evidence type="ECO:0000256" key="9">
    <source>
        <dbReference type="ARBA" id="ARBA00023180"/>
    </source>
</evidence>
<dbReference type="InterPro" id="IPR008139">
    <property type="entry name" value="SaposinB_dom"/>
</dbReference>
<evidence type="ECO:0000256" key="1">
    <source>
        <dbReference type="ARBA" id="ARBA00004613"/>
    </source>
</evidence>
<dbReference type="GO" id="GO:0006685">
    <property type="term" value="P:sphingomyelin catabolic process"/>
    <property type="evidence" value="ECO:0007669"/>
    <property type="project" value="UniProtKB-UniRule"/>
</dbReference>
<evidence type="ECO:0000256" key="6">
    <source>
        <dbReference type="ARBA" id="ARBA00022801"/>
    </source>
</evidence>
<dbReference type="PIRSF" id="PIRSF000948">
    <property type="entry name" value="Sphingomy_PDE"/>
    <property type="match status" value="1"/>
</dbReference>
<accession>A0A6M2E058</accession>
<feature type="binding site" evidence="13">
    <location>
        <position position="211"/>
    </location>
    <ligand>
        <name>Zn(2+)</name>
        <dbReference type="ChEBI" id="CHEBI:29105"/>
        <label>1</label>
    </ligand>
</feature>
<dbReference type="GO" id="GO:0005764">
    <property type="term" value="C:lysosome"/>
    <property type="evidence" value="ECO:0007669"/>
    <property type="project" value="TreeGrafter"/>
</dbReference>
<keyword evidence="3" id="KW-0964">Secreted</keyword>
<name>A0A6M2E058_XENCH</name>
<evidence type="ECO:0000256" key="11">
    <source>
        <dbReference type="ARBA" id="ARBA00047268"/>
    </source>
</evidence>
<evidence type="ECO:0000256" key="13">
    <source>
        <dbReference type="PIRSR" id="PIRSR000948-1"/>
    </source>
</evidence>
<dbReference type="GO" id="GO:0046513">
    <property type="term" value="P:ceramide biosynthetic process"/>
    <property type="evidence" value="ECO:0007669"/>
    <property type="project" value="TreeGrafter"/>
</dbReference>
<dbReference type="GO" id="GO:0005615">
    <property type="term" value="C:extracellular space"/>
    <property type="evidence" value="ECO:0007669"/>
    <property type="project" value="TreeGrafter"/>
</dbReference>
<evidence type="ECO:0000256" key="15">
    <source>
        <dbReference type="SAM" id="SignalP"/>
    </source>
</evidence>
<evidence type="ECO:0000313" key="17">
    <source>
        <dbReference type="EMBL" id="NOV51714.1"/>
    </source>
</evidence>
<comment type="subcellular location">
    <subcellularLocation>
        <location evidence="1">Secreted</location>
    </subcellularLocation>
</comment>
<feature type="signal peptide" evidence="15">
    <location>
        <begin position="1"/>
        <end position="22"/>
    </location>
</feature>
<dbReference type="CDD" id="cd00842">
    <property type="entry name" value="MPP_ASMase"/>
    <property type="match status" value="1"/>
</dbReference>
<feature type="binding site" evidence="13">
    <location>
        <position position="322"/>
    </location>
    <ligand>
        <name>Zn(2+)</name>
        <dbReference type="ChEBI" id="CHEBI:29105"/>
        <label>2</label>
    </ligand>
</feature>
<evidence type="ECO:0000256" key="14">
    <source>
        <dbReference type="PIRSR" id="PIRSR000948-2"/>
    </source>
</evidence>
<feature type="disulfide bond" evidence="14">
    <location>
        <begin position="92"/>
        <end position="171"/>
    </location>
</feature>
<feature type="binding site" evidence="13">
    <location>
        <position position="282"/>
    </location>
    <ligand>
        <name>Zn(2+)</name>
        <dbReference type="ChEBI" id="CHEBI:29105"/>
        <label>2</label>
    </ligand>
</feature>
<comment type="catalytic activity">
    <reaction evidence="11">
        <text>a sphingomyelin + H2O = phosphocholine + an N-acylsphing-4-enine + H(+)</text>
        <dbReference type="Rhea" id="RHEA:19253"/>
        <dbReference type="ChEBI" id="CHEBI:15377"/>
        <dbReference type="ChEBI" id="CHEBI:15378"/>
        <dbReference type="ChEBI" id="CHEBI:17636"/>
        <dbReference type="ChEBI" id="CHEBI:52639"/>
        <dbReference type="ChEBI" id="CHEBI:295975"/>
        <dbReference type="EC" id="3.1.4.12"/>
    </reaction>
    <physiologicalReaction direction="left-to-right" evidence="11">
        <dbReference type="Rhea" id="RHEA:19254"/>
    </physiologicalReaction>
</comment>
<feature type="binding site" evidence="13">
    <location>
        <position position="462"/>
    </location>
    <ligand>
        <name>Zn(2+)</name>
        <dbReference type="ChEBI" id="CHEBI:29105"/>
        <label>2</label>
    </ligand>
</feature>
<evidence type="ECO:0000256" key="5">
    <source>
        <dbReference type="ARBA" id="ARBA00022729"/>
    </source>
</evidence>
<feature type="disulfide bond" evidence="14">
    <location>
        <begin position="589"/>
        <end position="593"/>
    </location>
</feature>
<sequence length="620" mass="70791">MNFFSAIFLTLSAFLLLTGSDAKGVKKFRLRGITDDAVADFAKEYDHYLLTGVQTRKFKKLISAMKYTDAARQEAFLPKDERSSSLETGILCLGCRSAASYILDKRRNENATDEFVKNLARDICVLFEIMPEDVCNGLVELNAPTLLYIVDNKETLTGEIMCGMLLSDSECPSGNPEEDWTIDIDQNKPTSPQPPTITDPPLTFVQISDLHYDPNYKIGAPAGCKAPVCCRAKDGQAENPEDAAGRWGDYRSCDTPWEAVVDSYEHIKKQHQKIDVIYFTGDILDHGIWETTLEGNKKSIRDTMGKMKEVFGDIPVFPILGNHEPHPLNIFSPRDVPEVMNTRWLYEFVSEEWSYWLPEEARETMKYGGYYTVLVKPGFRVVALNNNVAYSFNWWLFYNPVFLKEQLQWLHDVLLKAEKANEKVHILAHVPPGSDSFVTWDKEYRRIVERFVDVITGQFNGHSHKDEFVIFYSSDSKKTPISVAFNGGSITAYSYGNPNYKIYDIQPETYKVLNHESWIYNLTAANLASDDSRPEWFKMYSFKDDYGIASVSPVDLDALVRKMVKDEKLAYKYFEYKYKLGDITLAKGCDRECQTHHVCSILTTVAGDEEMCKKYGAVWN</sequence>
<dbReference type="AlphaFoldDB" id="A0A6M2E058"/>
<feature type="binding site" evidence="13">
    <location>
        <position position="429"/>
    </location>
    <ligand>
        <name>Zn(2+)</name>
        <dbReference type="ChEBI" id="CHEBI:29105"/>
        <label>2</label>
    </ligand>
</feature>
<feature type="disulfide bond" evidence="14">
    <location>
        <begin position="230"/>
        <end position="253"/>
    </location>
</feature>
<organism evidence="17">
    <name type="scientific">Xenopsylla cheopis</name>
    <name type="common">Oriental rat flea</name>
    <name type="synonym">Pulex cheopis</name>
    <dbReference type="NCBI Taxonomy" id="163159"/>
    <lineage>
        <taxon>Eukaryota</taxon>
        <taxon>Metazoa</taxon>
        <taxon>Ecdysozoa</taxon>
        <taxon>Arthropoda</taxon>
        <taxon>Hexapoda</taxon>
        <taxon>Insecta</taxon>
        <taxon>Pterygota</taxon>
        <taxon>Neoptera</taxon>
        <taxon>Endopterygota</taxon>
        <taxon>Siphonaptera</taxon>
        <taxon>Pulicidae</taxon>
        <taxon>Xenopsyllinae</taxon>
        <taxon>Xenopsylla</taxon>
    </lineage>
</organism>
<feature type="disulfide bond" evidence="14">
    <location>
        <begin position="224"/>
        <end position="229"/>
    </location>
</feature>
<comment type="similarity">
    <text evidence="2 12">Belongs to the acid sphingomyelinase family.</text>
</comment>
<feature type="disulfide bond" evidence="14">
    <location>
        <begin position="124"/>
        <end position="135"/>
    </location>
</feature>
<dbReference type="SUPFAM" id="SSF47862">
    <property type="entry name" value="Saposin"/>
    <property type="match status" value="1"/>
</dbReference>
<dbReference type="InterPro" id="IPR011001">
    <property type="entry name" value="Saposin-like"/>
</dbReference>
<dbReference type="GO" id="GO:0046872">
    <property type="term" value="F:metal ion binding"/>
    <property type="evidence" value="ECO:0007669"/>
    <property type="project" value="UniProtKB-KW"/>
</dbReference>
<protein>
    <recommendedName>
        <fullName evidence="12">Sphingomyelin phosphodiesterase</fullName>
        <ecNumber evidence="12">3.1.4.12</ecNumber>
    </recommendedName>
</protein>
<dbReference type="Pfam" id="PF19272">
    <property type="entry name" value="ASMase_C"/>
    <property type="match status" value="1"/>
</dbReference>
<dbReference type="Gene3D" id="3.60.21.10">
    <property type="match status" value="1"/>
</dbReference>
<keyword evidence="4 13" id="KW-0479">Metal-binding</keyword>
<feature type="chain" id="PRO_5026882032" description="Sphingomyelin phosphodiesterase" evidence="15">
    <location>
        <begin position="23"/>
        <end position="620"/>
    </location>
</feature>
<keyword evidence="8 14" id="KW-1015">Disulfide bond</keyword>
<dbReference type="GO" id="GO:0061750">
    <property type="term" value="F:acid sphingomyelin phosphodiesterase activity"/>
    <property type="evidence" value="ECO:0007669"/>
    <property type="project" value="TreeGrafter"/>
</dbReference>
<dbReference type="InterPro" id="IPR029052">
    <property type="entry name" value="Metallo-depent_PP-like"/>
</dbReference>
<evidence type="ECO:0000259" key="16">
    <source>
        <dbReference type="PROSITE" id="PS50015"/>
    </source>
</evidence>
<keyword evidence="9" id="KW-0325">Glycoprotein</keyword>
<dbReference type="EC" id="3.1.4.12" evidence="12"/>
<reference evidence="17" key="1">
    <citation type="submission" date="2020-03" db="EMBL/GenBank/DDBJ databases">
        <title>Transcriptomic Profiling of the Digestive Tract of the Rat Flea, Xenopsylla cheopis, Following Blood Feeding and Infection with Yersinia pestis.</title>
        <authorList>
            <person name="Bland D.M."/>
            <person name="Martens C.A."/>
            <person name="Virtaneva K."/>
            <person name="Kanakabandi K."/>
            <person name="Long D."/>
            <person name="Rosenke R."/>
            <person name="Saturday G.A."/>
            <person name="Hoyt F.H."/>
            <person name="Bruno D.P."/>
            <person name="Ribeiro J.M.C."/>
            <person name="Hinnebusch J."/>
        </authorList>
    </citation>
    <scope>NUCLEOTIDE SEQUENCE</scope>
</reference>
<evidence type="ECO:0000256" key="8">
    <source>
        <dbReference type="ARBA" id="ARBA00023157"/>
    </source>
</evidence>
<comment type="cofactor">
    <cofactor evidence="13">
        <name>Zn(2+)</name>
        <dbReference type="ChEBI" id="CHEBI:29105"/>
    </cofactor>
    <text evidence="13">Binds 2 Zn(2+) ions per subunit.</text>
</comment>
<keyword evidence="7 13" id="KW-0862">Zinc</keyword>
<dbReference type="Pfam" id="PF00149">
    <property type="entry name" value="Metallophos"/>
    <property type="match status" value="1"/>
</dbReference>
<dbReference type="PANTHER" id="PTHR10340">
    <property type="entry name" value="SPHINGOMYELIN PHOSPHODIESTERASE"/>
    <property type="match status" value="1"/>
</dbReference>
<evidence type="ECO:0000256" key="12">
    <source>
        <dbReference type="PIRNR" id="PIRNR000948"/>
    </source>
</evidence>
<feature type="binding site" evidence="13">
    <location>
        <position position="282"/>
    </location>
    <ligand>
        <name>Zn(2+)</name>
        <dbReference type="ChEBI" id="CHEBI:29105"/>
        <label>1</label>
    </ligand>
</feature>
<evidence type="ECO:0000256" key="7">
    <source>
        <dbReference type="ARBA" id="ARBA00022833"/>
    </source>
</evidence>
<dbReference type="GO" id="GO:0016798">
    <property type="term" value="F:hydrolase activity, acting on glycosyl bonds"/>
    <property type="evidence" value="ECO:0007669"/>
    <property type="project" value="UniProtKB-KW"/>
</dbReference>
<proteinExistence type="inferred from homology"/>
<dbReference type="InterPro" id="IPR011160">
    <property type="entry name" value="Sphingomy_PDE"/>
</dbReference>
<feature type="domain" description="Saposin B-type" evidence="16">
    <location>
        <begin position="88"/>
        <end position="175"/>
    </location>
</feature>
<dbReference type="PANTHER" id="PTHR10340:SF29">
    <property type="entry name" value="SPHINGOMYELIN PHOSPHODIESTERASE"/>
    <property type="match status" value="1"/>
</dbReference>
<keyword evidence="6 12" id="KW-0378">Hydrolase</keyword>
<keyword evidence="5 15" id="KW-0732">Signal</keyword>
<evidence type="ECO:0000256" key="2">
    <source>
        <dbReference type="ARBA" id="ARBA00008234"/>
    </source>
</evidence>
<comment type="function">
    <text evidence="12">Converts sphingomyelin to ceramide.</text>
</comment>
<dbReference type="GO" id="GO:0016020">
    <property type="term" value="C:membrane"/>
    <property type="evidence" value="ECO:0007669"/>
    <property type="project" value="GOC"/>
</dbReference>
<keyword evidence="10 12" id="KW-0326">Glycosidase</keyword>
<dbReference type="EMBL" id="GIIL01007988">
    <property type="protein sequence ID" value="NOV51714.1"/>
    <property type="molecule type" value="Transcribed_RNA"/>
</dbReference>
<evidence type="ECO:0000256" key="3">
    <source>
        <dbReference type="ARBA" id="ARBA00022525"/>
    </source>
</evidence>
<dbReference type="InterPro" id="IPR041805">
    <property type="entry name" value="ASMase/PPN1_MPP"/>
</dbReference>
<dbReference type="InterPro" id="IPR004843">
    <property type="entry name" value="Calcineurin-like_PHP"/>
</dbReference>
<evidence type="ECO:0000256" key="4">
    <source>
        <dbReference type="ARBA" id="ARBA00022723"/>
    </source>
</evidence>
<feature type="binding site" evidence="13">
    <location>
        <position position="464"/>
    </location>
    <ligand>
        <name>Zn(2+)</name>
        <dbReference type="ChEBI" id="CHEBI:29105"/>
        <label>1</label>
    </ligand>
</feature>
<dbReference type="InterPro" id="IPR045473">
    <property type="entry name" value="ASM_C"/>
</dbReference>
<evidence type="ECO:0000256" key="10">
    <source>
        <dbReference type="ARBA" id="ARBA00023295"/>
    </source>
</evidence>
<feature type="binding site" evidence="13">
    <location>
        <position position="209"/>
    </location>
    <ligand>
        <name>Zn(2+)</name>
        <dbReference type="ChEBI" id="CHEBI:29105"/>
        <label>1</label>
    </ligand>
</feature>
<dbReference type="SUPFAM" id="SSF56300">
    <property type="entry name" value="Metallo-dependent phosphatases"/>
    <property type="match status" value="1"/>
</dbReference>
<dbReference type="PROSITE" id="PS50015">
    <property type="entry name" value="SAP_B"/>
    <property type="match status" value="1"/>
</dbReference>